<feature type="compositionally biased region" description="Basic and acidic residues" evidence="5">
    <location>
        <begin position="592"/>
        <end position="605"/>
    </location>
</feature>
<dbReference type="Pfam" id="PF13181">
    <property type="entry name" value="TPR_8"/>
    <property type="match status" value="1"/>
</dbReference>
<keyword evidence="2 3" id="KW-0802">TPR repeat</keyword>
<dbReference type="PANTHER" id="PTHR44858">
    <property type="entry name" value="TETRATRICOPEPTIDE REPEAT PROTEIN 6"/>
    <property type="match status" value="1"/>
</dbReference>
<keyword evidence="6" id="KW-0732">Signal</keyword>
<dbReference type="InterPro" id="IPR011990">
    <property type="entry name" value="TPR-like_helical_dom_sf"/>
</dbReference>
<evidence type="ECO:0000313" key="7">
    <source>
        <dbReference type="EMBL" id="QDT05828.1"/>
    </source>
</evidence>
<protein>
    <submittedName>
        <fullName evidence="7">Tetratricopeptide repeat protein</fullName>
    </submittedName>
</protein>
<dbReference type="AlphaFoldDB" id="A0A517NFJ2"/>
<dbReference type="Pfam" id="PF14559">
    <property type="entry name" value="TPR_19"/>
    <property type="match status" value="1"/>
</dbReference>
<feature type="coiled-coil region" evidence="4">
    <location>
        <begin position="392"/>
        <end position="419"/>
    </location>
</feature>
<proteinExistence type="predicted"/>
<keyword evidence="4" id="KW-0175">Coiled coil</keyword>
<dbReference type="InterPro" id="IPR050498">
    <property type="entry name" value="Ycf3"/>
</dbReference>
<evidence type="ECO:0000256" key="4">
    <source>
        <dbReference type="SAM" id="Coils"/>
    </source>
</evidence>
<evidence type="ECO:0000256" key="5">
    <source>
        <dbReference type="SAM" id="MobiDB-lite"/>
    </source>
</evidence>
<reference evidence="7 8" key="1">
    <citation type="submission" date="2019-02" db="EMBL/GenBank/DDBJ databases">
        <title>Deep-cultivation of Planctomycetes and their phenomic and genomic characterization uncovers novel biology.</title>
        <authorList>
            <person name="Wiegand S."/>
            <person name="Jogler M."/>
            <person name="Boedeker C."/>
            <person name="Pinto D."/>
            <person name="Vollmers J."/>
            <person name="Rivas-Marin E."/>
            <person name="Kohn T."/>
            <person name="Peeters S.H."/>
            <person name="Heuer A."/>
            <person name="Rast P."/>
            <person name="Oberbeckmann S."/>
            <person name="Bunk B."/>
            <person name="Jeske O."/>
            <person name="Meyerdierks A."/>
            <person name="Storesund J.E."/>
            <person name="Kallscheuer N."/>
            <person name="Luecker S."/>
            <person name="Lage O.M."/>
            <person name="Pohl T."/>
            <person name="Merkel B.J."/>
            <person name="Hornburger P."/>
            <person name="Mueller R.-W."/>
            <person name="Bruemmer F."/>
            <person name="Labrenz M."/>
            <person name="Spormann A.M."/>
            <person name="Op den Camp H."/>
            <person name="Overmann J."/>
            <person name="Amann R."/>
            <person name="Jetten M.S.M."/>
            <person name="Mascher T."/>
            <person name="Medema M.H."/>
            <person name="Devos D.P."/>
            <person name="Kaster A.-K."/>
            <person name="Ovreas L."/>
            <person name="Rohde M."/>
            <person name="Galperin M.Y."/>
            <person name="Jogler C."/>
        </authorList>
    </citation>
    <scope>NUCLEOTIDE SEQUENCE [LARGE SCALE GENOMIC DNA]</scope>
    <source>
        <strain evidence="7 8">K22_7</strain>
    </source>
</reference>
<sequence precursor="true">MTVCFCDFHPLRHPVTRFTSLVLAAAISTFASVGHAQEVVIEESVTTAQDSTPAEESDASGDQTAAAEKQDASAKSTPATTASPDKSTAGQSELDEAIIKRIDAESNDELEAVGALLESALKKGLDEENSSFAKQMLGSVLFQRAQGLAQLIVQNNGRRRMEVREEAILVLKQAVDYDPTLVEAYLLIARLNLLPGGSREEITEATSKAIELLDDNPREKSAALVLRALTQQSNEDKLADLDAAVEADSDNNEARQARAAMNLQTGDVEGAMEDLESILTKDPTNQAIAGAAVQKLVELERLDEAMKLITKMLAAKPSEGMYRMRAILHRANDDSDEAMADLNKAVALAPRDPLTLLQRAALALDRKDVKSAKADFAAALQIEPRITMADEAIELRLQIAAFENRMADAINDAQLLVDKDPSNLFRRLRLASLYTMDKRPRKAIDILSSILQDDPTNVAVLRTRGDALLSVGDHSSAIDDYEKSIESIGNIDVAEVGDQVKAEASGIYNNLAWVMATSPNESVRNGKRAVELAEMSAELTEYKEAHILSTLAAAYAEIGDFEAAKKWSKKAVELATEDEHVELEQLQNELKTYQDGKPWREKQETEENEVPILSPDDLIDT</sequence>
<name>A0A517NFJ2_9BACT</name>
<feature type="region of interest" description="Disordered" evidence="5">
    <location>
        <begin position="45"/>
        <end position="93"/>
    </location>
</feature>
<accession>A0A517NFJ2</accession>
<evidence type="ECO:0000256" key="6">
    <source>
        <dbReference type="SAM" id="SignalP"/>
    </source>
</evidence>
<dbReference type="Proteomes" id="UP000318538">
    <property type="component" value="Chromosome"/>
</dbReference>
<dbReference type="PANTHER" id="PTHR44858:SF1">
    <property type="entry name" value="UDP-N-ACETYLGLUCOSAMINE--PEPTIDE N-ACETYLGLUCOSAMINYLTRANSFERASE SPINDLY-RELATED"/>
    <property type="match status" value="1"/>
</dbReference>
<gene>
    <name evidence="7" type="ORF">K227x_42330</name>
</gene>
<dbReference type="RefSeq" id="WP_145172135.1">
    <property type="nucleotide sequence ID" value="NZ_CP036525.1"/>
</dbReference>
<feature type="repeat" description="TPR" evidence="3">
    <location>
        <begin position="319"/>
        <end position="352"/>
    </location>
</feature>
<evidence type="ECO:0000313" key="8">
    <source>
        <dbReference type="Proteomes" id="UP000318538"/>
    </source>
</evidence>
<feature type="compositionally biased region" description="Low complexity" evidence="5">
    <location>
        <begin position="73"/>
        <end position="84"/>
    </location>
</feature>
<feature type="signal peptide" evidence="6">
    <location>
        <begin position="1"/>
        <end position="36"/>
    </location>
</feature>
<evidence type="ECO:0000256" key="1">
    <source>
        <dbReference type="ARBA" id="ARBA00022737"/>
    </source>
</evidence>
<dbReference type="SMART" id="SM00028">
    <property type="entry name" value="TPR"/>
    <property type="match status" value="6"/>
</dbReference>
<feature type="region of interest" description="Disordered" evidence="5">
    <location>
        <begin position="592"/>
        <end position="621"/>
    </location>
</feature>
<organism evidence="7 8">
    <name type="scientific">Rubripirellula lacrimiformis</name>
    <dbReference type="NCBI Taxonomy" id="1930273"/>
    <lineage>
        <taxon>Bacteria</taxon>
        <taxon>Pseudomonadati</taxon>
        <taxon>Planctomycetota</taxon>
        <taxon>Planctomycetia</taxon>
        <taxon>Pirellulales</taxon>
        <taxon>Pirellulaceae</taxon>
        <taxon>Rubripirellula</taxon>
    </lineage>
</organism>
<feature type="chain" id="PRO_5021850063" evidence="6">
    <location>
        <begin position="37"/>
        <end position="621"/>
    </location>
</feature>
<feature type="repeat" description="TPR" evidence="3">
    <location>
        <begin position="545"/>
        <end position="578"/>
    </location>
</feature>
<dbReference type="OrthoDB" id="250076at2"/>
<keyword evidence="1" id="KW-0677">Repeat</keyword>
<dbReference type="SUPFAM" id="SSF48452">
    <property type="entry name" value="TPR-like"/>
    <property type="match status" value="2"/>
</dbReference>
<dbReference type="InterPro" id="IPR019734">
    <property type="entry name" value="TPR_rpt"/>
</dbReference>
<keyword evidence="8" id="KW-1185">Reference proteome</keyword>
<dbReference type="EMBL" id="CP036525">
    <property type="protein sequence ID" value="QDT05828.1"/>
    <property type="molecule type" value="Genomic_DNA"/>
</dbReference>
<dbReference type="Gene3D" id="1.25.40.10">
    <property type="entry name" value="Tetratricopeptide repeat domain"/>
    <property type="match status" value="3"/>
</dbReference>
<evidence type="ECO:0000256" key="3">
    <source>
        <dbReference type="PROSITE-ProRule" id="PRU00339"/>
    </source>
</evidence>
<dbReference type="KEGG" id="rlc:K227x_42330"/>
<evidence type="ECO:0000256" key="2">
    <source>
        <dbReference type="ARBA" id="ARBA00022803"/>
    </source>
</evidence>
<dbReference type="PROSITE" id="PS50005">
    <property type="entry name" value="TPR"/>
    <property type="match status" value="2"/>
</dbReference>